<dbReference type="Pfam" id="PF01042">
    <property type="entry name" value="Ribonuc_L-PSP"/>
    <property type="match status" value="1"/>
</dbReference>
<feature type="compositionally biased region" description="Polar residues" evidence="2">
    <location>
        <begin position="250"/>
        <end position="269"/>
    </location>
</feature>
<proteinExistence type="inferred from homology"/>
<keyword evidence="4" id="KW-1185">Reference proteome</keyword>
<dbReference type="Pfam" id="PF13599">
    <property type="entry name" value="Pentapeptide_4"/>
    <property type="match status" value="1"/>
</dbReference>
<dbReference type="InterPro" id="IPR001646">
    <property type="entry name" value="5peptide_repeat"/>
</dbReference>
<dbReference type="PANTHER" id="PTHR14136:SF17">
    <property type="entry name" value="BTB_POZ DOMAIN-CONTAINING PROTEIN KCTD9"/>
    <property type="match status" value="1"/>
</dbReference>
<comment type="caution">
    <text evidence="3">The sequence shown here is derived from an EMBL/GenBank/DDBJ whole genome shotgun (WGS) entry which is preliminary data.</text>
</comment>
<dbReference type="Pfam" id="PF00805">
    <property type="entry name" value="Pentapeptide"/>
    <property type="match status" value="1"/>
</dbReference>
<dbReference type="InterPro" id="IPR051082">
    <property type="entry name" value="Pentapeptide-BTB/POZ_domain"/>
</dbReference>
<organism evidence="3 4">
    <name type="scientific">Limnospira maxima CS-328</name>
    <dbReference type="NCBI Taxonomy" id="513049"/>
    <lineage>
        <taxon>Bacteria</taxon>
        <taxon>Bacillati</taxon>
        <taxon>Cyanobacteriota</taxon>
        <taxon>Cyanophyceae</taxon>
        <taxon>Oscillatoriophycideae</taxon>
        <taxon>Oscillatoriales</taxon>
        <taxon>Sirenicapillariaceae</taxon>
        <taxon>Limnospira</taxon>
    </lineage>
</organism>
<dbReference type="Gene3D" id="2.160.20.80">
    <property type="entry name" value="E3 ubiquitin-protein ligase SopA"/>
    <property type="match status" value="1"/>
</dbReference>
<dbReference type="InterPro" id="IPR006056">
    <property type="entry name" value="RidA"/>
</dbReference>
<dbReference type="EMBL" id="ABYK01000016">
    <property type="protein sequence ID" value="EDZ94728.1"/>
    <property type="molecule type" value="Genomic_DNA"/>
</dbReference>
<dbReference type="Gene3D" id="3.30.1330.40">
    <property type="entry name" value="RutC-like"/>
    <property type="match status" value="1"/>
</dbReference>
<gene>
    <name evidence="3" type="ORF">AmaxDRAFT_2596</name>
</gene>
<dbReference type="RefSeq" id="WP_006669300.1">
    <property type="nucleotide sequence ID" value="NZ_ABYK01000016.1"/>
</dbReference>
<dbReference type="PANTHER" id="PTHR14136">
    <property type="entry name" value="BTB_POZ DOMAIN-CONTAINING PROTEIN KCTD9"/>
    <property type="match status" value="1"/>
</dbReference>
<feature type="region of interest" description="Disordered" evidence="2">
    <location>
        <begin position="243"/>
        <end position="269"/>
    </location>
</feature>
<evidence type="ECO:0000313" key="4">
    <source>
        <dbReference type="Proteomes" id="UP000004061"/>
    </source>
</evidence>
<name>B5W1F0_LIMMA</name>
<dbReference type="InterPro" id="IPR006175">
    <property type="entry name" value="YjgF/YER057c/UK114"/>
</dbReference>
<comment type="similarity">
    <text evidence="1">Belongs to the RutC family.</text>
</comment>
<evidence type="ECO:0000256" key="2">
    <source>
        <dbReference type="SAM" id="MobiDB-lite"/>
    </source>
</evidence>
<dbReference type="SUPFAM" id="SSF141571">
    <property type="entry name" value="Pentapeptide repeat-like"/>
    <property type="match status" value="2"/>
</dbReference>
<dbReference type="AlphaFoldDB" id="B5W1F0"/>
<evidence type="ECO:0000313" key="3">
    <source>
        <dbReference type="EMBL" id="EDZ94728.1"/>
    </source>
</evidence>
<protein>
    <submittedName>
        <fullName evidence="3">Endoribonuclease L-PSP</fullName>
    </submittedName>
</protein>
<dbReference type="NCBIfam" id="TIGR00004">
    <property type="entry name" value="Rid family detoxifying hydrolase"/>
    <property type="match status" value="1"/>
</dbReference>
<dbReference type="InterPro" id="IPR035959">
    <property type="entry name" value="RutC-like_sf"/>
</dbReference>
<dbReference type="Proteomes" id="UP000004061">
    <property type="component" value="Unassembled WGS sequence"/>
</dbReference>
<dbReference type="FunFam" id="3.30.1330.40:FF:000001">
    <property type="entry name" value="L-PSP family endoribonuclease"/>
    <property type="match status" value="1"/>
</dbReference>
<reference evidence="3 4" key="1">
    <citation type="journal article" date="2011" name="Appl. Environ. Microbiol.">
        <title>Contribution of a Sodium Ion Gradient to Energy Conservation during Fermentation in the Cyanobacterium Arthrospira (Spirulina) maxima CS-328.</title>
        <authorList>
            <person name="Carrieri D."/>
            <person name="Ananyev G."/>
            <person name="Lenz O."/>
            <person name="Bryant D.A."/>
            <person name="Dismukes G.C."/>
        </authorList>
    </citation>
    <scope>NUCLEOTIDE SEQUENCE [LARGE SCALE GENOMIC DNA]</scope>
    <source>
        <strain evidence="3 4">CS-328</strain>
    </source>
</reference>
<dbReference type="SUPFAM" id="SSF55298">
    <property type="entry name" value="YjgF-like"/>
    <property type="match status" value="1"/>
</dbReference>
<accession>B5W1F0</accession>
<dbReference type="CDD" id="cd00448">
    <property type="entry name" value="YjgF_YER057c_UK114_family"/>
    <property type="match status" value="1"/>
</dbReference>
<evidence type="ECO:0000256" key="1">
    <source>
        <dbReference type="ARBA" id="ARBA00010552"/>
    </source>
</evidence>
<sequence length="380" mass="42085">MKPQELIDRYRQGERDFPGVDLSDTTWPRECNLSEINLEGADLSNSEFISIAFNKANLKNCNFSGSNFKYVKFVNADLTNAYFIQSDLYDIDFSGADLTGAQFGECRQFICCEIAQAITKNVNFDKVKFGDVNLSFLDLEGCSFYQANFGFSHWTGTNCKNCNFKLANLEYAIFREACLEGANLKQAKLKKANLMKAKLKNASFIGADLTDVNSYLTNYQEAQIIGAIMPDGEVYDPDDDSIVEGGESGGNSTKAEFINTENAPKSPNSPHQAVIINDCIYIAGQIAIDPRLNIMLCDDEITDQTRRVMDNIGAILTAAGVGWSKVVTTTIFMVNLQESDRMNSVYSSYFTNENLPICTCVAVSQLPENARVQIQCIAST</sequence>